<dbReference type="EMBL" id="JADJZA010000007">
    <property type="protein sequence ID" value="MBK9297267.1"/>
    <property type="molecule type" value="Genomic_DNA"/>
</dbReference>
<reference evidence="1 2" key="1">
    <citation type="submission" date="2020-10" db="EMBL/GenBank/DDBJ databases">
        <title>Connecting structure to function with the recovery of over 1000 high-quality activated sludge metagenome-assembled genomes encoding full-length rRNA genes using long-read sequencing.</title>
        <authorList>
            <person name="Singleton C.M."/>
            <person name="Petriglieri F."/>
            <person name="Kristensen J.M."/>
            <person name="Kirkegaard R.H."/>
            <person name="Michaelsen T.Y."/>
            <person name="Andersen M.H."/>
            <person name="Karst S.M."/>
            <person name="Dueholm M.S."/>
            <person name="Nielsen P.H."/>
            <person name="Albertsen M."/>
        </authorList>
    </citation>
    <scope>NUCLEOTIDE SEQUENCE [LARGE SCALE GENOMIC DNA]</scope>
    <source>
        <strain evidence="1">Lyne_18-Q3-R50-59_MAXAC.006</strain>
    </source>
</reference>
<evidence type="ECO:0008006" key="3">
    <source>
        <dbReference type="Google" id="ProtNLM"/>
    </source>
</evidence>
<dbReference type="AlphaFoldDB" id="A0A936TEP1"/>
<gene>
    <name evidence="1" type="ORF">IPN02_10650</name>
</gene>
<protein>
    <recommendedName>
        <fullName evidence="3">Phasin domain-containing protein</fullName>
    </recommendedName>
</protein>
<comment type="caution">
    <text evidence="1">The sequence shown here is derived from an EMBL/GenBank/DDBJ whole genome shotgun (WGS) entry which is preliminary data.</text>
</comment>
<accession>A0A936TEP1</accession>
<evidence type="ECO:0000313" key="2">
    <source>
        <dbReference type="Proteomes" id="UP000727993"/>
    </source>
</evidence>
<name>A0A936TEP1_9ACTN</name>
<proteinExistence type="predicted"/>
<organism evidence="1 2">
    <name type="scientific">Candidatus Neomicrothrix subdominans</name>
    <dbReference type="NCBI Taxonomy" id="2954438"/>
    <lineage>
        <taxon>Bacteria</taxon>
        <taxon>Bacillati</taxon>
        <taxon>Actinomycetota</taxon>
        <taxon>Acidimicrobiia</taxon>
        <taxon>Acidimicrobiales</taxon>
        <taxon>Microthrixaceae</taxon>
        <taxon>Candidatus Neomicrothrix</taxon>
    </lineage>
</organism>
<evidence type="ECO:0000313" key="1">
    <source>
        <dbReference type="EMBL" id="MBK9297267.1"/>
    </source>
</evidence>
<sequence>MSTTILDRVVEVEDQIVDSIGQVKEPVVSATEAATKFVQERVEVALRPVPMAEKLPTPEEVLNAQFDFASKLLVTSKDVALAVAKAAAPVTNKWLDRKPKPVRAAKKSAA</sequence>
<dbReference type="Proteomes" id="UP000727993">
    <property type="component" value="Unassembled WGS sequence"/>
</dbReference>